<name>A0AAN9PCW5_CLITE</name>
<proteinExistence type="predicted"/>
<reference evidence="1 2" key="1">
    <citation type="submission" date="2024-01" db="EMBL/GenBank/DDBJ databases">
        <title>The genomes of 5 underutilized Papilionoideae crops provide insights into root nodulation and disease resistance.</title>
        <authorList>
            <person name="Yuan L."/>
        </authorList>
    </citation>
    <scope>NUCLEOTIDE SEQUENCE [LARGE SCALE GENOMIC DNA]</scope>
    <source>
        <strain evidence="1">LY-2023</strain>
        <tissue evidence="1">Leaf</tissue>
    </source>
</reference>
<protein>
    <submittedName>
        <fullName evidence="1">Uncharacterized protein</fullName>
    </submittedName>
</protein>
<evidence type="ECO:0000313" key="2">
    <source>
        <dbReference type="Proteomes" id="UP001359559"/>
    </source>
</evidence>
<evidence type="ECO:0000313" key="1">
    <source>
        <dbReference type="EMBL" id="KAK7294275.1"/>
    </source>
</evidence>
<keyword evidence="2" id="KW-1185">Reference proteome</keyword>
<accession>A0AAN9PCW5</accession>
<organism evidence="1 2">
    <name type="scientific">Clitoria ternatea</name>
    <name type="common">Butterfly pea</name>
    <dbReference type="NCBI Taxonomy" id="43366"/>
    <lineage>
        <taxon>Eukaryota</taxon>
        <taxon>Viridiplantae</taxon>
        <taxon>Streptophyta</taxon>
        <taxon>Embryophyta</taxon>
        <taxon>Tracheophyta</taxon>
        <taxon>Spermatophyta</taxon>
        <taxon>Magnoliopsida</taxon>
        <taxon>eudicotyledons</taxon>
        <taxon>Gunneridae</taxon>
        <taxon>Pentapetalae</taxon>
        <taxon>rosids</taxon>
        <taxon>fabids</taxon>
        <taxon>Fabales</taxon>
        <taxon>Fabaceae</taxon>
        <taxon>Papilionoideae</taxon>
        <taxon>50 kb inversion clade</taxon>
        <taxon>NPAAA clade</taxon>
        <taxon>indigoferoid/millettioid clade</taxon>
        <taxon>Phaseoleae</taxon>
        <taxon>Clitoria</taxon>
    </lineage>
</organism>
<dbReference type="EMBL" id="JAYKXN010000004">
    <property type="protein sequence ID" value="KAK7294275.1"/>
    <property type="molecule type" value="Genomic_DNA"/>
</dbReference>
<gene>
    <name evidence="1" type="ORF">RJT34_17162</name>
</gene>
<sequence>MGYVIENPTAMKSHALLVALEVGISDMQSPAISVGLGSESMVTPHKLIGKQKLSVDRVSNSREDFQLSSNKLRKIKQEPK</sequence>
<dbReference type="Proteomes" id="UP001359559">
    <property type="component" value="Unassembled WGS sequence"/>
</dbReference>
<dbReference type="AlphaFoldDB" id="A0AAN9PCW5"/>
<comment type="caution">
    <text evidence="1">The sequence shown here is derived from an EMBL/GenBank/DDBJ whole genome shotgun (WGS) entry which is preliminary data.</text>
</comment>